<organism evidence="8 9">
    <name type="scientific">Fulvivirga imtechensis AK7</name>
    <dbReference type="NCBI Taxonomy" id="1237149"/>
    <lineage>
        <taxon>Bacteria</taxon>
        <taxon>Pseudomonadati</taxon>
        <taxon>Bacteroidota</taxon>
        <taxon>Cytophagia</taxon>
        <taxon>Cytophagales</taxon>
        <taxon>Fulvivirgaceae</taxon>
        <taxon>Fulvivirga</taxon>
    </lineage>
</organism>
<reference evidence="8 9" key="1">
    <citation type="submission" date="2012-12" db="EMBL/GenBank/DDBJ databases">
        <title>Genome assembly of Fulvivirga imtechensis AK7.</title>
        <authorList>
            <person name="Nupur N."/>
            <person name="Khatri I."/>
            <person name="Kumar R."/>
            <person name="Subramanian S."/>
            <person name="Pinnaka A."/>
        </authorList>
    </citation>
    <scope>NUCLEOTIDE SEQUENCE [LARGE SCALE GENOMIC DNA]</scope>
    <source>
        <strain evidence="8 9">AK7</strain>
    </source>
</reference>
<comment type="similarity">
    <text evidence="2">Belongs to the chromate ion transporter (CHR) (TC 2.A.51) family.</text>
</comment>
<evidence type="ECO:0000256" key="6">
    <source>
        <dbReference type="ARBA" id="ARBA00023136"/>
    </source>
</evidence>
<feature type="transmembrane region" description="Helical" evidence="7">
    <location>
        <begin position="88"/>
        <end position="119"/>
    </location>
</feature>
<protein>
    <submittedName>
        <fullName evidence="8">Chromate transport protein ChrA</fullName>
    </submittedName>
</protein>
<dbReference type="PANTHER" id="PTHR33567:SF3">
    <property type="entry name" value="CHROMATE ION TRANSPORTER (EUROFUNG)"/>
    <property type="match status" value="1"/>
</dbReference>
<keyword evidence="5 7" id="KW-1133">Transmembrane helix</keyword>
<feature type="transmembrane region" description="Helical" evidence="7">
    <location>
        <begin position="232"/>
        <end position="255"/>
    </location>
</feature>
<feature type="transmembrane region" description="Helical" evidence="7">
    <location>
        <begin position="59"/>
        <end position="76"/>
    </location>
</feature>
<dbReference type="InterPro" id="IPR014047">
    <property type="entry name" value="Chr_Tranpt_l_chain"/>
</dbReference>
<evidence type="ECO:0000313" key="8">
    <source>
        <dbReference type="EMBL" id="ELR69948.1"/>
    </source>
</evidence>
<keyword evidence="4 7" id="KW-0812">Transmembrane</keyword>
<feature type="transmembrane region" description="Helical" evidence="7">
    <location>
        <begin position="267"/>
        <end position="293"/>
    </location>
</feature>
<dbReference type="PIRSF" id="PIRSF004810">
    <property type="entry name" value="ChrA"/>
    <property type="match status" value="1"/>
</dbReference>
<feature type="transmembrane region" description="Helical" evidence="7">
    <location>
        <begin position="373"/>
        <end position="391"/>
    </location>
</feature>
<gene>
    <name evidence="8" type="ORF">C900_04471</name>
</gene>
<dbReference type="GO" id="GO:0015109">
    <property type="term" value="F:chromate transmembrane transporter activity"/>
    <property type="evidence" value="ECO:0007669"/>
    <property type="project" value="InterPro"/>
</dbReference>
<proteinExistence type="inferred from homology"/>
<keyword evidence="3" id="KW-1003">Cell membrane</keyword>
<accession>L8JP24</accession>
<evidence type="ECO:0000256" key="4">
    <source>
        <dbReference type="ARBA" id="ARBA00022692"/>
    </source>
</evidence>
<dbReference type="AlphaFoldDB" id="L8JP24"/>
<feature type="transmembrane region" description="Helical" evidence="7">
    <location>
        <begin position="26"/>
        <end position="47"/>
    </location>
</feature>
<evidence type="ECO:0000256" key="5">
    <source>
        <dbReference type="ARBA" id="ARBA00022989"/>
    </source>
</evidence>
<keyword evidence="6 7" id="KW-0472">Membrane</keyword>
<dbReference type="EMBL" id="AMZN01000064">
    <property type="protein sequence ID" value="ELR69948.1"/>
    <property type="molecule type" value="Genomic_DNA"/>
</dbReference>
<name>L8JP24_9BACT</name>
<sequence length="392" mass="42423">MLLPGPEAQQLATYIGWLLHGRKGGIVAGTLFVLPGFLSILLLSVLYALWKDVAVVEGIFYGIKPAVLAIVVGAVIKIGKKALKNEVMIAIAIFAFIAIFFFEVAFPVIIISAAFIGFIGGKISEEKFYVIKGHKTANSTQEGLIDTLITTASPNLFQSLKTAAFWLLLWFIPIILLTVFLGVENIFTKESLFFSQAAVVTFGGAYSVLAYISQKAVETFGWLQPGEMLDGLGMAETTPGPLIQVVQFVGFMGAFRNPGMLDPVMAGVLASFLVTWVTFIPCFLFIFLGAPYIEHLRNNKNLSTALSSITAAVVGVILNLGIWFSVNAIFKTVEERSFYGMRLLVPDLSSMDAGVAGITIAACVAYFGFKLDMLKTIGLCIVLGLLVKFLIL</sequence>
<dbReference type="Pfam" id="PF02417">
    <property type="entry name" value="Chromate_transp"/>
    <property type="match status" value="2"/>
</dbReference>
<evidence type="ECO:0000256" key="7">
    <source>
        <dbReference type="SAM" id="Phobius"/>
    </source>
</evidence>
<evidence type="ECO:0000256" key="2">
    <source>
        <dbReference type="ARBA" id="ARBA00005262"/>
    </source>
</evidence>
<dbReference type="InterPro" id="IPR003370">
    <property type="entry name" value="Chromate_transpt"/>
</dbReference>
<feature type="transmembrane region" description="Helical" evidence="7">
    <location>
        <begin position="192"/>
        <end position="212"/>
    </location>
</feature>
<feature type="transmembrane region" description="Helical" evidence="7">
    <location>
        <begin position="305"/>
        <end position="330"/>
    </location>
</feature>
<evidence type="ECO:0000256" key="3">
    <source>
        <dbReference type="ARBA" id="ARBA00022475"/>
    </source>
</evidence>
<dbReference type="PATRIC" id="fig|1237149.3.peg.3987"/>
<keyword evidence="9" id="KW-1185">Reference proteome</keyword>
<comment type="caution">
    <text evidence="8">The sequence shown here is derived from an EMBL/GenBank/DDBJ whole genome shotgun (WGS) entry which is preliminary data.</text>
</comment>
<dbReference type="PANTHER" id="PTHR33567">
    <property type="entry name" value="CHROMATE ION TRANSPORTER (EUROFUNG)"/>
    <property type="match status" value="1"/>
</dbReference>
<evidence type="ECO:0000313" key="9">
    <source>
        <dbReference type="Proteomes" id="UP000011135"/>
    </source>
</evidence>
<dbReference type="Proteomes" id="UP000011135">
    <property type="component" value="Unassembled WGS sequence"/>
</dbReference>
<evidence type="ECO:0000256" key="1">
    <source>
        <dbReference type="ARBA" id="ARBA00004651"/>
    </source>
</evidence>
<feature type="transmembrane region" description="Helical" evidence="7">
    <location>
        <begin position="163"/>
        <end position="183"/>
    </location>
</feature>
<dbReference type="GO" id="GO:0005886">
    <property type="term" value="C:plasma membrane"/>
    <property type="evidence" value="ECO:0007669"/>
    <property type="project" value="UniProtKB-SubCell"/>
</dbReference>
<comment type="subcellular location">
    <subcellularLocation>
        <location evidence="1">Cell membrane</location>
        <topology evidence="1">Multi-pass membrane protein</topology>
    </subcellularLocation>
</comment>
<dbReference type="eggNOG" id="COG2059">
    <property type="taxonomic scope" value="Bacteria"/>
</dbReference>
<feature type="transmembrane region" description="Helical" evidence="7">
    <location>
        <begin position="351"/>
        <end position="367"/>
    </location>
</feature>